<evidence type="ECO:0000313" key="2">
    <source>
        <dbReference type="Proteomes" id="UP000175616"/>
    </source>
</evidence>
<evidence type="ECO:0000313" key="1">
    <source>
        <dbReference type="EMBL" id="OFC38652.1"/>
    </source>
</evidence>
<accession>A0A1E7YQG2</accession>
<name>A0A1E7YQG2_9PROT</name>
<sequence>MEHLEGKNLVSCFDVVNQTWREVELMAERLTSILTKELDTNRLRISTNRISEEPDLAEFDDNYSDVSIGLIKCIPVKTKGKKAPDLYFGFQVSLAGNLIAVPGNEEPIVYMMMSTEEFGFDHWWLAFPLCKEEDDLKIEVENDVLLRWKNDGSVAYGVKLLSLKNEHDLLDLCVKPLMSLHNGNSAKSVFGDHPDQRFVRFPDKSMLIA</sequence>
<dbReference type="Proteomes" id="UP000175616">
    <property type="component" value="Unassembled WGS sequence"/>
</dbReference>
<dbReference type="RefSeq" id="WP_070114509.1">
    <property type="nucleotide sequence ID" value="NZ_LZYE01000027.1"/>
</dbReference>
<protein>
    <submittedName>
        <fullName evidence="1">Uncharacterized protein</fullName>
    </submittedName>
</protein>
<proteinExistence type="predicted"/>
<gene>
    <name evidence="1" type="ORF">BAE27_01680</name>
</gene>
<reference evidence="1 2" key="1">
    <citation type="submission" date="2016-06" db="EMBL/GenBank/DDBJ databases">
        <title>Gene turnover analysis identifies the evolutionary adaptation of the extremophile Acidithiobacillus caldus.</title>
        <authorList>
            <person name="Zhang X."/>
        </authorList>
    </citation>
    <scope>NUCLEOTIDE SEQUENCE [LARGE SCALE GENOMIC DNA]</scope>
    <source>
        <strain evidence="1 2">DX</strain>
    </source>
</reference>
<dbReference type="EMBL" id="LZYE01000027">
    <property type="protein sequence ID" value="OFC38652.1"/>
    <property type="molecule type" value="Genomic_DNA"/>
</dbReference>
<dbReference type="AlphaFoldDB" id="A0A1E7YQG2"/>
<organism evidence="1 2">
    <name type="scientific">Acidithiobacillus caldus</name>
    <dbReference type="NCBI Taxonomy" id="33059"/>
    <lineage>
        <taxon>Bacteria</taxon>
        <taxon>Pseudomonadati</taxon>
        <taxon>Pseudomonadota</taxon>
        <taxon>Acidithiobacillia</taxon>
        <taxon>Acidithiobacillales</taxon>
        <taxon>Acidithiobacillaceae</taxon>
        <taxon>Acidithiobacillus</taxon>
    </lineage>
</organism>
<comment type="caution">
    <text evidence="1">The sequence shown here is derived from an EMBL/GenBank/DDBJ whole genome shotgun (WGS) entry which is preliminary data.</text>
</comment>